<accession>A0AAX3NQW0</accession>
<gene>
    <name evidence="1" type="ORF">PYU98_19465</name>
</gene>
<reference evidence="1" key="1">
    <citation type="submission" date="2023-02" db="EMBL/GenBank/DDBJ databases">
        <title>The sequence of Aeromonas allosaccharophila K520.</title>
        <authorList>
            <person name="Luo X."/>
        </authorList>
    </citation>
    <scope>NUCLEOTIDE SEQUENCE</scope>
    <source>
        <strain evidence="1">K520</strain>
    </source>
</reference>
<sequence>MSIEKVIKAIEIINQHEDDADFEGIKDESLIELAEKNLVLSSLIAIDFF</sequence>
<evidence type="ECO:0000313" key="2">
    <source>
        <dbReference type="Proteomes" id="UP001213721"/>
    </source>
</evidence>
<dbReference type="AlphaFoldDB" id="A0AAX3NQW0"/>
<dbReference type="RefSeq" id="WP_275056947.1">
    <property type="nucleotide sequence ID" value="NZ_CP118988.1"/>
</dbReference>
<organism evidence="1 2">
    <name type="scientific">Aeromonas allosaccharophila</name>
    <dbReference type="NCBI Taxonomy" id="656"/>
    <lineage>
        <taxon>Bacteria</taxon>
        <taxon>Pseudomonadati</taxon>
        <taxon>Pseudomonadota</taxon>
        <taxon>Gammaproteobacteria</taxon>
        <taxon>Aeromonadales</taxon>
        <taxon>Aeromonadaceae</taxon>
        <taxon>Aeromonas</taxon>
    </lineage>
</organism>
<proteinExistence type="predicted"/>
<protein>
    <submittedName>
        <fullName evidence="1">Uncharacterized protein</fullName>
    </submittedName>
</protein>
<dbReference type="EMBL" id="CP118988">
    <property type="protein sequence ID" value="WED76056.1"/>
    <property type="molecule type" value="Genomic_DNA"/>
</dbReference>
<dbReference type="Proteomes" id="UP001213721">
    <property type="component" value="Chromosome"/>
</dbReference>
<name>A0AAX3NQW0_9GAMM</name>
<evidence type="ECO:0000313" key="1">
    <source>
        <dbReference type="EMBL" id="WED76056.1"/>
    </source>
</evidence>